<evidence type="ECO:0000256" key="1">
    <source>
        <dbReference type="ARBA" id="ARBA00004651"/>
    </source>
</evidence>
<dbReference type="InterPro" id="IPR052053">
    <property type="entry name" value="IM_YidH-like"/>
</dbReference>
<sequence length="241" mass="26730">MSSTNWKGKTPEDGHGNEQQRLVRQKRRDAQVGDEIVDQYSTTSHSATLLDNADYSINDSDKLELSQEASDRHEQTPPSHNIQSTMNQNELQTDVNTPKTSTSKFTNPIWKFLSRIAVDLDNVGSVARDHLANERTWLAYVRTSLAIAGTGVALVQLFTISINDDTSRNKNSLQRAARPLGATTVIIGAIVLCIGIFRYFHVQKSMIRGHFPLARTSVIIISTIMATLAAIIFGFLLGFKD</sequence>
<evidence type="ECO:0000256" key="5">
    <source>
        <dbReference type="ARBA" id="ARBA00023136"/>
    </source>
</evidence>
<evidence type="ECO:0000313" key="9">
    <source>
        <dbReference type="EMBL" id="GJJ07156.1"/>
    </source>
</evidence>
<dbReference type="Pfam" id="PF02656">
    <property type="entry name" value="DUF202"/>
    <property type="match status" value="1"/>
</dbReference>
<evidence type="ECO:0000256" key="6">
    <source>
        <dbReference type="SAM" id="MobiDB-lite"/>
    </source>
</evidence>
<accession>A0AAV4ZY30</accession>
<evidence type="ECO:0000256" key="4">
    <source>
        <dbReference type="ARBA" id="ARBA00022989"/>
    </source>
</evidence>
<dbReference type="PANTHER" id="PTHR34187:SF2">
    <property type="entry name" value="DUF202 DOMAIN-CONTAINING PROTEIN"/>
    <property type="match status" value="1"/>
</dbReference>
<feature type="domain" description="DUF202" evidence="8">
    <location>
        <begin position="128"/>
        <end position="204"/>
    </location>
</feature>
<dbReference type="AlphaFoldDB" id="A0AAV4ZY30"/>
<dbReference type="GO" id="GO:0005886">
    <property type="term" value="C:plasma membrane"/>
    <property type="evidence" value="ECO:0007669"/>
    <property type="project" value="UniProtKB-SubCell"/>
</dbReference>
<feature type="compositionally biased region" description="Basic and acidic residues" evidence="6">
    <location>
        <begin position="65"/>
        <end position="75"/>
    </location>
</feature>
<keyword evidence="2" id="KW-1003">Cell membrane</keyword>
<evidence type="ECO:0000259" key="8">
    <source>
        <dbReference type="Pfam" id="PF02656"/>
    </source>
</evidence>
<evidence type="ECO:0000256" key="3">
    <source>
        <dbReference type="ARBA" id="ARBA00022692"/>
    </source>
</evidence>
<comment type="caution">
    <text evidence="9">The sequence shown here is derived from an EMBL/GenBank/DDBJ whole genome shotgun (WGS) entry which is preliminary data.</text>
</comment>
<organism evidence="9 10">
    <name type="scientific">Clathrus columnatus</name>
    <dbReference type="NCBI Taxonomy" id="1419009"/>
    <lineage>
        <taxon>Eukaryota</taxon>
        <taxon>Fungi</taxon>
        <taxon>Dikarya</taxon>
        <taxon>Basidiomycota</taxon>
        <taxon>Agaricomycotina</taxon>
        <taxon>Agaricomycetes</taxon>
        <taxon>Phallomycetidae</taxon>
        <taxon>Phallales</taxon>
        <taxon>Clathraceae</taxon>
        <taxon>Clathrus</taxon>
    </lineage>
</organism>
<gene>
    <name evidence="9" type="ORF">Clacol_001356</name>
</gene>
<evidence type="ECO:0000256" key="7">
    <source>
        <dbReference type="SAM" id="Phobius"/>
    </source>
</evidence>
<feature type="transmembrane region" description="Helical" evidence="7">
    <location>
        <begin position="180"/>
        <end position="201"/>
    </location>
</feature>
<keyword evidence="10" id="KW-1185">Reference proteome</keyword>
<evidence type="ECO:0000256" key="2">
    <source>
        <dbReference type="ARBA" id="ARBA00022475"/>
    </source>
</evidence>
<feature type="transmembrane region" description="Helical" evidence="7">
    <location>
        <begin position="137"/>
        <end position="160"/>
    </location>
</feature>
<proteinExistence type="predicted"/>
<dbReference type="PANTHER" id="PTHR34187">
    <property type="entry name" value="FGR18P"/>
    <property type="match status" value="1"/>
</dbReference>
<protein>
    <recommendedName>
        <fullName evidence="8">DUF202 domain-containing protein</fullName>
    </recommendedName>
</protein>
<name>A0AAV4ZY30_9AGAM</name>
<feature type="compositionally biased region" description="Basic and acidic residues" evidence="6">
    <location>
        <begin position="9"/>
        <end position="18"/>
    </location>
</feature>
<dbReference type="Proteomes" id="UP001050691">
    <property type="component" value="Unassembled WGS sequence"/>
</dbReference>
<evidence type="ECO:0000313" key="10">
    <source>
        <dbReference type="Proteomes" id="UP001050691"/>
    </source>
</evidence>
<feature type="compositionally biased region" description="Polar residues" evidence="6">
    <location>
        <begin position="76"/>
        <end position="101"/>
    </location>
</feature>
<dbReference type="EMBL" id="BPWL01000002">
    <property type="protein sequence ID" value="GJJ07156.1"/>
    <property type="molecule type" value="Genomic_DNA"/>
</dbReference>
<feature type="region of interest" description="Disordered" evidence="6">
    <location>
        <begin position="1"/>
        <end position="43"/>
    </location>
</feature>
<reference evidence="9" key="1">
    <citation type="submission" date="2021-10" db="EMBL/GenBank/DDBJ databases">
        <title>De novo Genome Assembly of Clathrus columnatus (Basidiomycota, Fungi) Using Illumina and Nanopore Sequence Data.</title>
        <authorList>
            <person name="Ogiso-Tanaka E."/>
            <person name="Itagaki H."/>
            <person name="Hosoya T."/>
            <person name="Hosaka K."/>
        </authorList>
    </citation>
    <scope>NUCLEOTIDE SEQUENCE</scope>
    <source>
        <strain evidence="9">MO-923</strain>
    </source>
</reference>
<comment type="subcellular location">
    <subcellularLocation>
        <location evidence="1">Cell membrane</location>
        <topology evidence="1">Multi-pass membrane protein</topology>
    </subcellularLocation>
</comment>
<keyword evidence="4 7" id="KW-1133">Transmembrane helix</keyword>
<dbReference type="InterPro" id="IPR003807">
    <property type="entry name" value="DUF202"/>
</dbReference>
<feature type="region of interest" description="Disordered" evidence="6">
    <location>
        <begin position="65"/>
        <end position="101"/>
    </location>
</feature>
<keyword evidence="5 7" id="KW-0472">Membrane</keyword>
<keyword evidence="3 7" id="KW-0812">Transmembrane</keyword>
<feature type="transmembrane region" description="Helical" evidence="7">
    <location>
        <begin position="213"/>
        <end position="239"/>
    </location>
</feature>